<feature type="transmembrane region" description="Helical" evidence="1">
    <location>
        <begin position="309"/>
        <end position="327"/>
    </location>
</feature>
<evidence type="ECO:0000313" key="2">
    <source>
        <dbReference type="EMBL" id="MBB3127902.1"/>
    </source>
</evidence>
<feature type="transmembrane region" description="Helical" evidence="1">
    <location>
        <begin position="270"/>
        <end position="289"/>
    </location>
</feature>
<protein>
    <submittedName>
        <fullName evidence="2">ABC-type multidrug transport system fused ATPase/permease subunit</fullName>
    </submittedName>
</protein>
<reference evidence="2 3" key="1">
    <citation type="submission" date="2020-08" db="EMBL/GenBank/DDBJ databases">
        <title>Genomic Encyclopedia of Type Strains, Phase III (KMG-III): the genomes of soil and plant-associated and newly described type strains.</title>
        <authorList>
            <person name="Whitman W."/>
        </authorList>
    </citation>
    <scope>NUCLEOTIDE SEQUENCE [LARGE SCALE GENOMIC DNA]</scope>
    <source>
        <strain evidence="2 3">CECT 5831</strain>
    </source>
</reference>
<dbReference type="EMBL" id="JACHXJ010000002">
    <property type="protein sequence ID" value="MBB3127902.1"/>
    <property type="molecule type" value="Genomic_DNA"/>
</dbReference>
<gene>
    <name evidence="2" type="ORF">FHS19_002556</name>
</gene>
<comment type="caution">
    <text evidence="2">The sequence shown here is derived from an EMBL/GenBank/DDBJ whole genome shotgun (WGS) entry which is preliminary data.</text>
</comment>
<keyword evidence="1" id="KW-0812">Transmembrane</keyword>
<organism evidence="2 3">
    <name type="scientific">Paenibacillus rhizosphaerae</name>
    <dbReference type="NCBI Taxonomy" id="297318"/>
    <lineage>
        <taxon>Bacteria</taxon>
        <taxon>Bacillati</taxon>
        <taxon>Bacillota</taxon>
        <taxon>Bacilli</taxon>
        <taxon>Bacillales</taxon>
        <taxon>Paenibacillaceae</taxon>
        <taxon>Paenibacillus</taxon>
    </lineage>
</organism>
<sequence>MGVKRLLFLILIISLALFAVFYAVMRWLNNRSQRNRLEPLSEPGPGGLKDEFMLRKRWQQFLQTAYVVSCSVPLLSAYVRKIRKRISGVHAYEEFYLRHEVMKVALFILGTLGISIAVLFLLNPSLSFLLLVLLTAVVINSLLIDTVVNRLERRLLDQMLDVLSDIRHRYHQHGMVDEALQEAAESADDVAGLHTRKIAEALISNNPSEELEKYYEAAPNRFLKAFAGISFMIMEFGDKVKEQGSIYLQGLSGLTKEIHLEILRRSKLDYLLKGLNVIALVPLFFTKPIERWARSSFPAMDEFYMSKLGYAAKILIYIVIILSFVLLQKLQQNDETTYRAGRNSRSWEEVIFRIPLFRMVAAWAAPHPGTAAYSKVVRLMKETGTELTYEWFYIRRVVYSLIAITVTLTMTLYLHQMSRHHILHDPVIQDSFFGQTTIAQQEEGKRLNSRDREVMRRVNMSPDATYAEIAAQLQQTESKGLGKDQLVDSANRILGKLQAYHNEYFKWWELLMCLFAGMFGYEWPFLLLLFQRKLRYMDMRHEVYQYHTVISMLREMDRISVEEILEWMDRFAVIFKIPIQKCLVHYDHGAEMALQQLKEEVRFAEFQRIVDKLLLSVEKIPISQAFDDLEGEMSFYFEQRKQDYERIIDTKAGLGRLIGFAPMYSLIFIYLVIPLIAMSFMQMNIYYEQIQKI</sequence>
<name>A0A839TMK8_9BACL</name>
<dbReference type="RefSeq" id="WP_183582147.1">
    <property type="nucleotide sequence ID" value="NZ_JACHXJ010000002.1"/>
</dbReference>
<evidence type="ECO:0000313" key="3">
    <source>
        <dbReference type="Proteomes" id="UP000517523"/>
    </source>
</evidence>
<feature type="transmembrane region" description="Helical" evidence="1">
    <location>
        <begin position="101"/>
        <end position="122"/>
    </location>
</feature>
<feature type="transmembrane region" description="Helical" evidence="1">
    <location>
        <begin position="61"/>
        <end position="80"/>
    </location>
</feature>
<proteinExistence type="predicted"/>
<dbReference type="AlphaFoldDB" id="A0A839TMK8"/>
<evidence type="ECO:0000256" key="1">
    <source>
        <dbReference type="SAM" id="Phobius"/>
    </source>
</evidence>
<feature type="transmembrane region" description="Helical" evidence="1">
    <location>
        <begin position="397"/>
        <end position="415"/>
    </location>
</feature>
<feature type="transmembrane region" description="Helical" evidence="1">
    <location>
        <begin position="7"/>
        <end position="28"/>
    </location>
</feature>
<keyword evidence="1" id="KW-0472">Membrane</keyword>
<accession>A0A839TMK8</accession>
<feature type="transmembrane region" description="Helical" evidence="1">
    <location>
        <begin position="507"/>
        <end position="530"/>
    </location>
</feature>
<feature type="transmembrane region" description="Helical" evidence="1">
    <location>
        <begin position="128"/>
        <end position="148"/>
    </location>
</feature>
<keyword evidence="1" id="KW-1133">Transmembrane helix</keyword>
<dbReference type="Proteomes" id="UP000517523">
    <property type="component" value="Unassembled WGS sequence"/>
</dbReference>